<protein>
    <submittedName>
        <fullName evidence="4">Tetratricopeptide repeat protein</fullName>
    </submittedName>
</protein>
<feature type="region of interest" description="Disordered" evidence="1">
    <location>
        <begin position="450"/>
        <end position="487"/>
    </location>
</feature>
<dbReference type="Pfam" id="PF13374">
    <property type="entry name" value="TPR_10"/>
    <property type="match status" value="2"/>
</dbReference>
<organism evidence="4 5">
    <name type="scientific">Kocuria rosea</name>
    <name type="common">Deinococcus erythromyxa</name>
    <name type="synonym">Micrococcus rubens</name>
    <dbReference type="NCBI Taxonomy" id="1275"/>
    <lineage>
        <taxon>Bacteria</taxon>
        <taxon>Bacillati</taxon>
        <taxon>Actinomycetota</taxon>
        <taxon>Actinomycetes</taxon>
        <taxon>Micrococcales</taxon>
        <taxon>Micrococcaceae</taxon>
        <taxon>Kocuria</taxon>
    </lineage>
</organism>
<evidence type="ECO:0000313" key="4">
    <source>
        <dbReference type="EMBL" id="TDL37478.1"/>
    </source>
</evidence>
<dbReference type="InterPro" id="IPR011990">
    <property type="entry name" value="TPR-like_helical_dom_sf"/>
</dbReference>
<evidence type="ECO:0000256" key="1">
    <source>
        <dbReference type="SAM" id="MobiDB-lite"/>
    </source>
</evidence>
<comment type="caution">
    <text evidence="4">The sequence shown here is derived from an EMBL/GenBank/DDBJ whole genome shotgun (WGS) entry which is preliminary data.</text>
</comment>
<dbReference type="GO" id="GO:0003724">
    <property type="term" value="F:RNA helicase activity"/>
    <property type="evidence" value="ECO:0007669"/>
    <property type="project" value="InterPro"/>
</dbReference>
<evidence type="ECO:0000259" key="2">
    <source>
        <dbReference type="Pfam" id="PF00910"/>
    </source>
</evidence>
<dbReference type="RefSeq" id="WP_133411732.1">
    <property type="nucleotide sequence ID" value="NZ_SMZT01000013.1"/>
</dbReference>
<accession>A0A4V3B1M2</accession>
<sequence>MGFDRARVVQIWSPTSPNQGSSAGSAGGGNSGVGSGYRVSADLVLTAAHVVAGHTVRDPSSALSPSIAAPGGAGIEVAVLQTAIWTPAVVVWRDEDADVALLRAPDLPALPAGSPIPPWGKVTGHEQIECMAVGFPWAVVAPHQLRDTEQMVGFIPPLSGAVTGTQAITVRSSPPLPRNDRGSPWAGMSGAAVFTGRYLVGVIVVDPSRYGTDRLRATPLASLLEINAHLRGLLGAEVGVEPVRLPLPLAISAQDSMGLRPPYRPLRGTAPTRSPGALLQAQHGMVPFADRSDQLADLQAWCQQQGTLALRVVTGDGGAGKTRLAAELCVVMAARGWDTGFAEFNPPGKEHVDDYDRATLVVVDDADQHVDLLEKLLSTLDYRPHGAVPVRLLLLARNLQGWWAQLNVQTERVPEEIADPVLQLTDGELGQEERAHQFHAAYAVWQQFREPPSSAGSSSAGAAPRAADAPQGPGPLQAQRETTPNLSDSAFSNPLLVHMTALLAVFPALLPTPSTTSKPGGTVSRDEGEICREAIRDGGVRERILDRVLSHEEARWQKSPGRPLQADGTPDALTVRQAVALVTLIAPFDRAFTEHHLAAVPRLGETDRLDRARIGDWLRQLYPGAEPPWVAPLRPDLLAEQLLATTDGLLDIADNALDRLLDTDSTGAISQLLGELVRAGHRFPVCQTLDHLLEAHLPRLIDHAMGDPTGQIATQLDRALLLSPQPHQAVDQMDRLPGRGIILAPLALTLTDQAIEHLRARAASQHERFTSTFVIALSNRSVRLQNLGRREDALATSVEAVRICRELTDTGTDVTAAELAYCLTHAASHMGSLGQRQKALEAIEEAVRIYREMASTDPDKVKPDLALSLTSLAWHQGNLGWRQKALETVEDAVSIYRELASTDASLFMASLAQSLGNLAAQQGELGRRQAAMETVEEAVGIHRELAMMNPDHFKPDFARSLANFSNHLLNMGRRQEALDAVEEAVSIYRELVAIRPEVFMPDLAGALNGLSIQIGALGRRQEALDAIEEAVEIFRQLMTIRPEAFSHDMAMALTNLSTDLTQLGQHERSLAASMEAVEIFRGLVTSYPDAFVPDLASTLSNLSVQLANLGRNEEALVAGCEAVELRRDLATAHPEAFTADLADSIANLSNRLGEVGRHDDALATGREAVGLRRDLAAAYPDVFSPRLALSLTNVSILLGDMGRQEEALPVAQEAVEIYRELDSTYPGTFTPDLARALNSLSAQLGRSDRHEESLPLVEEAVDIYRILNVIYPSAFITDLSNAVNNLSIELAHLGRHEEARTASEEADRLTTY</sequence>
<dbReference type="Pfam" id="PF12862">
    <property type="entry name" value="ANAPC5"/>
    <property type="match status" value="5"/>
</dbReference>
<dbReference type="Pfam" id="PF13365">
    <property type="entry name" value="Trypsin_2"/>
    <property type="match status" value="1"/>
</dbReference>
<dbReference type="InterPro" id="IPR026000">
    <property type="entry name" value="Apc5_dom"/>
</dbReference>
<feature type="domain" description="Anaphase-promoting complex subunit 5" evidence="3">
    <location>
        <begin position="865"/>
        <end position="904"/>
    </location>
</feature>
<dbReference type="InterPro" id="IPR000605">
    <property type="entry name" value="Helicase_SF3_ssDNA/RNA_vir"/>
</dbReference>
<dbReference type="InterPro" id="IPR019734">
    <property type="entry name" value="TPR_rpt"/>
</dbReference>
<dbReference type="SUPFAM" id="SSF50494">
    <property type="entry name" value="Trypsin-like serine proteases"/>
    <property type="match status" value="1"/>
</dbReference>
<dbReference type="Proteomes" id="UP000295163">
    <property type="component" value="Unassembled WGS sequence"/>
</dbReference>
<evidence type="ECO:0000313" key="5">
    <source>
        <dbReference type="Proteomes" id="UP000295163"/>
    </source>
</evidence>
<dbReference type="SUPFAM" id="SSF52540">
    <property type="entry name" value="P-loop containing nucleoside triphosphate hydrolases"/>
    <property type="match status" value="1"/>
</dbReference>
<dbReference type="PANTHER" id="PTHR19959">
    <property type="entry name" value="KINESIN LIGHT CHAIN"/>
    <property type="match status" value="1"/>
</dbReference>
<dbReference type="Pfam" id="PF00910">
    <property type="entry name" value="RNA_helicase"/>
    <property type="match status" value="1"/>
</dbReference>
<dbReference type="Gene3D" id="2.40.10.10">
    <property type="entry name" value="Trypsin-like serine proteases"/>
    <property type="match status" value="1"/>
</dbReference>
<dbReference type="GeneID" id="64349303"/>
<dbReference type="InterPro" id="IPR009003">
    <property type="entry name" value="Peptidase_S1_PA"/>
</dbReference>
<feature type="domain" description="Anaphase-promoting complex subunit 5" evidence="3">
    <location>
        <begin position="914"/>
        <end position="944"/>
    </location>
</feature>
<gene>
    <name evidence="4" type="ORF">E2R59_17945</name>
</gene>
<dbReference type="SUPFAM" id="SSF48452">
    <property type="entry name" value="TPR-like"/>
    <property type="match status" value="4"/>
</dbReference>
<feature type="domain" description="Helicase superfamily 3 single-stranded DNA/RNA virus" evidence="2">
    <location>
        <begin position="312"/>
        <end position="372"/>
    </location>
</feature>
<evidence type="ECO:0000259" key="3">
    <source>
        <dbReference type="Pfam" id="PF12862"/>
    </source>
</evidence>
<reference evidence="4 5" key="1">
    <citation type="submission" date="2019-03" db="EMBL/GenBank/DDBJ databases">
        <title>Genome Sequencing and Assembly of Various Microbes Isolated from Partially Reclaimed Soil and Acid Mine Drainage (AMD) Site.</title>
        <authorList>
            <person name="Steinbock B."/>
            <person name="Bechtold R."/>
            <person name="Sevigny J.L."/>
            <person name="Thomas D."/>
            <person name="Cuthill L.R."/>
            <person name="Aveiro Johannsen E.J."/>
            <person name="Thomas K."/>
            <person name="Ghosh A."/>
        </authorList>
    </citation>
    <scope>NUCLEOTIDE SEQUENCE [LARGE SCALE GENOMIC DNA]</scope>
    <source>
        <strain evidence="4 5">S-A3</strain>
    </source>
</reference>
<dbReference type="EMBL" id="SMZT01000013">
    <property type="protein sequence ID" value="TDL37478.1"/>
    <property type="molecule type" value="Genomic_DNA"/>
</dbReference>
<proteinExistence type="predicted"/>
<dbReference type="GO" id="GO:0003723">
    <property type="term" value="F:RNA binding"/>
    <property type="evidence" value="ECO:0007669"/>
    <property type="project" value="InterPro"/>
</dbReference>
<dbReference type="Gene3D" id="1.25.40.10">
    <property type="entry name" value="Tetratricopeptide repeat domain"/>
    <property type="match status" value="4"/>
</dbReference>
<feature type="domain" description="Anaphase-promoting complex subunit 5" evidence="3">
    <location>
        <begin position="766"/>
        <end position="810"/>
    </location>
</feature>
<dbReference type="InterPro" id="IPR027417">
    <property type="entry name" value="P-loop_NTPase"/>
</dbReference>
<name>A0A4V3B1M2_KOCRO</name>
<feature type="compositionally biased region" description="Low complexity" evidence="1">
    <location>
        <begin position="451"/>
        <end position="475"/>
    </location>
</feature>
<dbReference type="SMART" id="SM00028">
    <property type="entry name" value="TPR"/>
    <property type="match status" value="8"/>
</dbReference>
<feature type="domain" description="Anaphase-promoting complex subunit 5" evidence="3">
    <location>
        <begin position="1016"/>
        <end position="1036"/>
    </location>
</feature>
<dbReference type="PANTHER" id="PTHR19959:SF119">
    <property type="entry name" value="FUNGAL LIPASE-LIKE DOMAIN-CONTAINING PROTEIN"/>
    <property type="match status" value="1"/>
</dbReference>
<dbReference type="InterPro" id="IPR043504">
    <property type="entry name" value="Peptidase_S1_PA_chymotrypsin"/>
</dbReference>
<feature type="domain" description="Anaphase-promoting complex subunit 5" evidence="3">
    <location>
        <begin position="818"/>
        <end position="855"/>
    </location>
</feature>